<keyword evidence="3" id="KW-1185">Reference proteome</keyword>
<dbReference type="RefSeq" id="WP_317082780.1">
    <property type="nucleotide sequence ID" value="NZ_JASVDY010000002.1"/>
</dbReference>
<name>A0ABU3WDS7_9GAMM</name>
<keyword evidence="1" id="KW-0732">Signal</keyword>
<dbReference type="Proteomes" id="UP001278188">
    <property type="component" value="Unassembled WGS sequence"/>
</dbReference>
<feature type="chain" id="PRO_5046629443" evidence="1">
    <location>
        <begin position="23"/>
        <end position="358"/>
    </location>
</feature>
<dbReference type="Gene3D" id="2.40.160.20">
    <property type="match status" value="1"/>
</dbReference>
<dbReference type="Pfam" id="PF03922">
    <property type="entry name" value="OmpW"/>
    <property type="match status" value="1"/>
</dbReference>
<comment type="caution">
    <text evidence="2">The sequence shown here is derived from an EMBL/GenBank/DDBJ whole genome shotgun (WGS) entry which is preliminary data.</text>
</comment>
<reference evidence="2 3" key="1">
    <citation type="submission" date="2023-06" db="EMBL/GenBank/DDBJ databases">
        <title>Genomic Analysis of Acinetobacter Strains Recovered from South Australian Aquatic Samples provides Insights into the Circulation of Antibiotic Resistance determinants in the Environment.</title>
        <authorList>
            <person name="Tobin L."/>
            <person name="Jarocki V.M."/>
            <person name="Kenyon J."/>
            <person name="Drigo B."/>
            <person name="Donner E."/>
            <person name="Djordjevic S.P."/>
            <person name="Hamidian M."/>
        </authorList>
    </citation>
    <scope>NUCLEOTIDE SEQUENCE [LARGE SCALE GENOMIC DNA]</scope>
    <source>
        <strain evidence="2 3">SAAc652</strain>
    </source>
</reference>
<feature type="signal peptide" evidence="1">
    <location>
        <begin position="1"/>
        <end position="22"/>
    </location>
</feature>
<sequence>MKKLLLCVTATGSCLTPILSHADSPWFSLKEGDGFKRFSISAGALYVKPTGGAQPFHINTAIAEGETAKVGEVNIDTVKDSIDHSMPKSKTEDLLTFLDGLGVKKLSPDLSGTVDIYGLNSYESPGTGLKADDLVTLGIMSNYFFTDNISFESKAGIPPKVTIKGEGKIYAPFKGISHPKFGVINLEELNLKSDILVTDLDQHSKSATARAWTPAFEFQYHFGKTGVNKFRPYLGIGVMYAFFTQVEMDKGVKEDLVKAGHMIVNIKQGQAGASLEGKPAGNPKVSVKADDAFAPIVTAGFTYDINEKWFAVGSVSYASLKNDTHITVKDDQYGVLIKSKAEIEVNPMLVYAGIGFRY</sequence>
<evidence type="ECO:0000256" key="1">
    <source>
        <dbReference type="SAM" id="SignalP"/>
    </source>
</evidence>
<proteinExistence type="predicted"/>
<dbReference type="PANTHER" id="PTHR36920">
    <property type="match status" value="1"/>
</dbReference>
<dbReference type="InterPro" id="IPR011250">
    <property type="entry name" value="OMP/PagP_B-barrel"/>
</dbReference>
<dbReference type="SUPFAM" id="SSF56925">
    <property type="entry name" value="OMPA-like"/>
    <property type="match status" value="1"/>
</dbReference>
<dbReference type="InterPro" id="IPR005618">
    <property type="entry name" value="OMPW"/>
</dbReference>
<evidence type="ECO:0000313" key="3">
    <source>
        <dbReference type="Proteomes" id="UP001278188"/>
    </source>
</evidence>
<accession>A0ABU3WDS7</accession>
<protein>
    <submittedName>
        <fullName evidence="2">OmpW family outer membrane protein</fullName>
    </submittedName>
</protein>
<organism evidence="2 3">
    <name type="scientific">Acinetobacter chinensis</name>
    <dbReference type="NCBI Taxonomy" id="2004650"/>
    <lineage>
        <taxon>Bacteria</taxon>
        <taxon>Pseudomonadati</taxon>
        <taxon>Pseudomonadota</taxon>
        <taxon>Gammaproteobacteria</taxon>
        <taxon>Moraxellales</taxon>
        <taxon>Moraxellaceae</taxon>
        <taxon>Acinetobacter</taxon>
    </lineage>
</organism>
<dbReference type="EMBL" id="JASVDY010000002">
    <property type="protein sequence ID" value="MDV2468564.1"/>
    <property type="molecule type" value="Genomic_DNA"/>
</dbReference>
<dbReference type="PANTHER" id="PTHR36920:SF1">
    <property type="entry name" value="OUTER MEMBRANE PROTEIN W"/>
    <property type="match status" value="1"/>
</dbReference>
<gene>
    <name evidence="2" type="ORF">QR674_06175</name>
</gene>
<evidence type="ECO:0000313" key="2">
    <source>
        <dbReference type="EMBL" id="MDV2468564.1"/>
    </source>
</evidence>